<dbReference type="SMART" id="SM00465">
    <property type="entry name" value="GIYc"/>
    <property type="match status" value="1"/>
</dbReference>
<evidence type="ECO:0000256" key="2">
    <source>
        <dbReference type="ARBA" id="ARBA00022763"/>
    </source>
</evidence>
<dbReference type="PANTHER" id="PTHR30562">
    <property type="entry name" value="UVRC/OXIDOREDUCTASE"/>
    <property type="match status" value="1"/>
</dbReference>
<gene>
    <name evidence="7 11" type="primary">uvrC</name>
    <name evidence="11" type="ORF">ACFOX3_17140</name>
</gene>
<dbReference type="Pfam" id="PF02151">
    <property type="entry name" value="UVR"/>
    <property type="match status" value="1"/>
</dbReference>
<dbReference type="InterPro" id="IPR001162">
    <property type="entry name" value="UvrC_RNase_H_dom"/>
</dbReference>
<dbReference type="EMBL" id="JBHSCX010000021">
    <property type="protein sequence ID" value="MFC4364045.1"/>
    <property type="molecule type" value="Genomic_DNA"/>
</dbReference>
<evidence type="ECO:0000259" key="10">
    <source>
        <dbReference type="PROSITE" id="PS50165"/>
    </source>
</evidence>
<dbReference type="Gene3D" id="4.10.860.10">
    <property type="entry name" value="UVR domain"/>
    <property type="match status" value="1"/>
</dbReference>
<dbReference type="Gene3D" id="3.40.1440.10">
    <property type="entry name" value="GIY-YIG endonuclease"/>
    <property type="match status" value="1"/>
</dbReference>
<evidence type="ECO:0000256" key="4">
    <source>
        <dbReference type="ARBA" id="ARBA00022881"/>
    </source>
</evidence>
<sequence length="607" mass="68084">MSDTDLSFDHKTFLKTLPLTAGVYQMYGEDGHILYVGKAKNLRSRVASYFRTSGLTPKTQALVARICTMQVTLTETEVEALLLEQSLIKAQRPPYNILLRDDKSYPYIFISSRDDYPKIGVHRGLKRKKGEYFGPFPGAAAVHESIQFLQKTFRLRTCEDSVFANRSRPCLQYQIQRCSGPCVDLISPEDYAADLLHAQQFLRGKSSDLIGVLADQMEQASAQLHFERAALLRDQITSLRKVQSESPVDNQTGDVDVIGIASDGAKLCVHFLFVRQGRIQGSKSYFVKYHLQETEQELLLSFVSQWYLAGGDRDYPREIILPAAIEDVDLLATAISASAQKNVRLVWQVRSYREQWQGLAQTAARQNLASHLATKSSLLQRFETLQEILQLESLPERLECFDISHSSGEKTVASCVVFNREGALKSDYRRFNIDGITPGDDYAAMEQALTRRYTRVQTEAGRLPDLLIVDGGKGQLGIAKKVMAELGLHEVRLLGVAKGTTRKAGFETLIDGTREFVLDGQNSALHLIQSIRDEAHRFAITGHKQRRDKARRVSKLEEIDGVGPSRRRELLRYFGGFQEIAAASAADLEKVPGISKKLADHIYTALH</sequence>
<proteinExistence type="inferred from homology"/>
<dbReference type="PROSITE" id="PS50164">
    <property type="entry name" value="GIY_YIG"/>
    <property type="match status" value="1"/>
</dbReference>
<dbReference type="HAMAP" id="MF_00203">
    <property type="entry name" value="UvrC"/>
    <property type="match status" value="1"/>
</dbReference>
<reference evidence="12" key="1">
    <citation type="journal article" date="2019" name="Int. J. Syst. Evol. Microbiol.">
        <title>The Global Catalogue of Microorganisms (GCM) 10K type strain sequencing project: providing services to taxonomists for standard genome sequencing and annotation.</title>
        <authorList>
            <consortium name="The Broad Institute Genomics Platform"/>
            <consortium name="The Broad Institute Genome Sequencing Center for Infectious Disease"/>
            <person name="Wu L."/>
            <person name="Ma J."/>
        </authorList>
    </citation>
    <scope>NUCLEOTIDE SEQUENCE [LARGE SCALE GENOMIC DNA]</scope>
    <source>
        <strain evidence="12">CECT 8570</strain>
    </source>
</reference>
<name>A0ABV8VA27_9GAMM</name>
<dbReference type="InterPro" id="IPR050066">
    <property type="entry name" value="UvrABC_protein_C"/>
</dbReference>
<dbReference type="Pfam" id="PF01541">
    <property type="entry name" value="GIY-YIG"/>
    <property type="match status" value="1"/>
</dbReference>
<evidence type="ECO:0000256" key="7">
    <source>
        <dbReference type="HAMAP-Rule" id="MF_00203"/>
    </source>
</evidence>
<dbReference type="NCBIfam" id="NF001824">
    <property type="entry name" value="PRK00558.1-5"/>
    <property type="match status" value="1"/>
</dbReference>
<dbReference type="RefSeq" id="WP_290262855.1">
    <property type="nucleotide sequence ID" value="NZ_JAUFQG010000004.1"/>
</dbReference>
<keyword evidence="2 7" id="KW-0227">DNA damage</keyword>
<evidence type="ECO:0000256" key="5">
    <source>
        <dbReference type="ARBA" id="ARBA00023204"/>
    </source>
</evidence>
<evidence type="ECO:0000256" key="6">
    <source>
        <dbReference type="ARBA" id="ARBA00023236"/>
    </source>
</evidence>
<dbReference type="SMART" id="SM00278">
    <property type="entry name" value="HhH1"/>
    <property type="match status" value="2"/>
</dbReference>
<comment type="subunit">
    <text evidence="7">Interacts with UvrB in an incision complex.</text>
</comment>
<dbReference type="Gene3D" id="1.10.150.20">
    <property type="entry name" value="5' to 3' exonuclease, C-terminal subdomain"/>
    <property type="match status" value="1"/>
</dbReference>
<evidence type="ECO:0000313" key="12">
    <source>
        <dbReference type="Proteomes" id="UP001595840"/>
    </source>
</evidence>
<dbReference type="InterPro" id="IPR000305">
    <property type="entry name" value="GIY-YIG_endonuc"/>
</dbReference>
<dbReference type="PANTHER" id="PTHR30562:SF1">
    <property type="entry name" value="UVRABC SYSTEM PROTEIN C"/>
    <property type="match status" value="1"/>
</dbReference>
<keyword evidence="4 7" id="KW-0267">Excision nuclease</keyword>
<feature type="domain" description="GIY-YIG" evidence="9">
    <location>
        <begin position="19"/>
        <end position="97"/>
    </location>
</feature>
<comment type="similarity">
    <text evidence="7">Belongs to the UvrC family.</text>
</comment>
<dbReference type="InterPro" id="IPR035901">
    <property type="entry name" value="GIY-YIG_endonuc_sf"/>
</dbReference>
<dbReference type="SUPFAM" id="SSF82771">
    <property type="entry name" value="GIY-YIG endonuclease"/>
    <property type="match status" value="1"/>
</dbReference>
<dbReference type="PROSITE" id="PS50165">
    <property type="entry name" value="UVRC"/>
    <property type="match status" value="1"/>
</dbReference>
<dbReference type="Gene3D" id="3.30.420.340">
    <property type="entry name" value="UvrC, RNAse H endonuclease domain"/>
    <property type="match status" value="1"/>
</dbReference>
<dbReference type="InterPro" id="IPR003583">
    <property type="entry name" value="Hlx-hairpin-Hlx_DNA-bd_motif"/>
</dbReference>
<organism evidence="11 12">
    <name type="scientific">Simiduia curdlanivorans</name>
    <dbReference type="NCBI Taxonomy" id="1492769"/>
    <lineage>
        <taxon>Bacteria</taxon>
        <taxon>Pseudomonadati</taxon>
        <taxon>Pseudomonadota</taxon>
        <taxon>Gammaproteobacteria</taxon>
        <taxon>Cellvibrionales</taxon>
        <taxon>Cellvibrionaceae</taxon>
        <taxon>Simiduia</taxon>
    </lineage>
</organism>
<dbReference type="SUPFAM" id="SSF47781">
    <property type="entry name" value="RuvA domain 2-like"/>
    <property type="match status" value="1"/>
</dbReference>
<dbReference type="InterPro" id="IPR038476">
    <property type="entry name" value="UvrC_RNase_H_dom_sf"/>
</dbReference>
<feature type="domain" description="UVR" evidence="8">
    <location>
        <begin position="207"/>
        <end position="242"/>
    </location>
</feature>
<accession>A0ABV8VA27</accession>
<evidence type="ECO:0000256" key="1">
    <source>
        <dbReference type="ARBA" id="ARBA00022490"/>
    </source>
</evidence>
<comment type="subcellular location">
    <subcellularLocation>
        <location evidence="7">Cytoplasm</location>
    </subcellularLocation>
</comment>
<dbReference type="SUPFAM" id="SSF46600">
    <property type="entry name" value="C-terminal UvrC-binding domain of UvrB"/>
    <property type="match status" value="1"/>
</dbReference>
<keyword evidence="12" id="KW-1185">Reference proteome</keyword>
<evidence type="ECO:0000259" key="8">
    <source>
        <dbReference type="PROSITE" id="PS50151"/>
    </source>
</evidence>
<dbReference type="InterPro" id="IPR004791">
    <property type="entry name" value="UvrC"/>
</dbReference>
<dbReference type="Pfam" id="PF08459">
    <property type="entry name" value="UvrC_RNaseH_dom"/>
    <property type="match status" value="1"/>
</dbReference>
<dbReference type="Pfam" id="PF14520">
    <property type="entry name" value="HHH_5"/>
    <property type="match status" value="1"/>
</dbReference>
<protein>
    <recommendedName>
        <fullName evidence="7">UvrABC system protein C</fullName>
        <shortName evidence="7">Protein UvrC</shortName>
    </recommendedName>
    <alternativeName>
        <fullName evidence="7">Excinuclease ABC subunit C</fullName>
    </alternativeName>
</protein>
<evidence type="ECO:0000259" key="9">
    <source>
        <dbReference type="PROSITE" id="PS50164"/>
    </source>
</evidence>
<dbReference type="CDD" id="cd10434">
    <property type="entry name" value="GIY-YIG_UvrC_Cho"/>
    <property type="match status" value="1"/>
</dbReference>
<keyword evidence="1 7" id="KW-0963">Cytoplasm</keyword>
<keyword evidence="3 7" id="KW-0228">DNA excision</keyword>
<dbReference type="InterPro" id="IPR010994">
    <property type="entry name" value="RuvA_2-like"/>
</dbReference>
<comment type="function">
    <text evidence="7">The UvrABC repair system catalyzes the recognition and processing of DNA lesions. UvrC both incises the 5' and 3' sides of the lesion. The N-terminal half is responsible for the 3' incision and the C-terminal half is responsible for the 5' incision.</text>
</comment>
<dbReference type="Proteomes" id="UP001595840">
    <property type="component" value="Unassembled WGS sequence"/>
</dbReference>
<evidence type="ECO:0000256" key="3">
    <source>
        <dbReference type="ARBA" id="ARBA00022769"/>
    </source>
</evidence>
<dbReference type="NCBIfam" id="TIGR00194">
    <property type="entry name" value="uvrC"/>
    <property type="match status" value="1"/>
</dbReference>
<dbReference type="PROSITE" id="PS50151">
    <property type="entry name" value="UVR"/>
    <property type="match status" value="1"/>
</dbReference>
<feature type="domain" description="UvrC family homology region profile" evidence="10">
    <location>
        <begin position="257"/>
        <end position="483"/>
    </location>
</feature>
<dbReference type="Pfam" id="PF22920">
    <property type="entry name" value="UvrC_RNaseH"/>
    <property type="match status" value="1"/>
</dbReference>
<keyword evidence="5 7" id="KW-0234">DNA repair</keyword>
<evidence type="ECO:0000313" key="11">
    <source>
        <dbReference type="EMBL" id="MFC4364045.1"/>
    </source>
</evidence>
<dbReference type="InterPro" id="IPR036876">
    <property type="entry name" value="UVR_dom_sf"/>
</dbReference>
<dbReference type="InterPro" id="IPR047296">
    <property type="entry name" value="GIY-YIG_UvrC_Cho"/>
</dbReference>
<comment type="caution">
    <text evidence="11">The sequence shown here is derived from an EMBL/GenBank/DDBJ whole genome shotgun (WGS) entry which is preliminary data.</text>
</comment>
<keyword evidence="6 7" id="KW-0742">SOS response</keyword>
<dbReference type="InterPro" id="IPR001943">
    <property type="entry name" value="UVR_dom"/>
</dbReference>